<keyword evidence="2" id="KW-1185">Reference proteome</keyword>
<name>A0AAD3SP05_NEPGR</name>
<dbReference type="AlphaFoldDB" id="A0AAD3SP05"/>
<gene>
    <name evidence="1" type="ORF">Nepgr_017191</name>
</gene>
<sequence length="78" mass="8500">MMKKPGRPFSIFVVLGRYSSCRCSFTGGDVAGRINVIIGGLPKASPGWSPEDQNQKVETDLAEARSKIASLEEIMKLE</sequence>
<proteinExistence type="predicted"/>
<organism evidence="1 2">
    <name type="scientific">Nepenthes gracilis</name>
    <name type="common">Slender pitcher plant</name>
    <dbReference type="NCBI Taxonomy" id="150966"/>
    <lineage>
        <taxon>Eukaryota</taxon>
        <taxon>Viridiplantae</taxon>
        <taxon>Streptophyta</taxon>
        <taxon>Embryophyta</taxon>
        <taxon>Tracheophyta</taxon>
        <taxon>Spermatophyta</taxon>
        <taxon>Magnoliopsida</taxon>
        <taxon>eudicotyledons</taxon>
        <taxon>Gunneridae</taxon>
        <taxon>Pentapetalae</taxon>
        <taxon>Caryophyllales</taxon>
        <taxon>Nepenthaceae</taxon>
        <taxon>Nepenthes</taxon>
    </lineage>
</organism>
<accession>A0AAD3SP05</accession>
<reference evidence="1" key="1">
    <citation type="submission" date="2023-05" db="EMBL/GenBank/DDBJ databases">
        <title>Nepenthes gracilis genome sequencing.</title>
        <authorList>
            <person name="Fukushima K."/>
        </authorList>
    </citation>
    <scope>NUCLEOTIDE SEQUENCE</scope>
    <source>
        <strain evidence="1">SING2019-196</strain>
    </source>
</reference>
<dbReference type="Proteomes" id="UP001279734">
    <property type="component" value="Unassembled WGS sequence"/>
</dbReference>
<comment type="caution">
    <text evidence="1">The sequence shown here is derived from an EMBL/GenBank/DDBJ whole genome shotgun (WGS) entry which is preliminary data.</text>
</comment>
<evidence type="ECO:0000313" key="2">
    <source>
        <dbReference type="Proteomes" id="UP001279734"/>
    </source>
</evidence>
<evidence type="ECO:0000313" key="1">
    <source>
        <dbReference type="EMBL" id="GMH15350.1"/>
    </source>
</evidence>
<dbReference type="EMBL" id="BSYO01000015">
    <property type="protein sequence ID" value="GMH15350.1"/>
    <property type="molecule type" value="Genomic_DNA"/>
</dbReference>
<protein>
    <submittedName>
        <fullName evidence="1">Uncharacterized protein</fullName>
    </submittedName>
</protein>